<dbReference type="AlphaFoldDB" id="Q6ZQW9"/>
<protein>
    <submittedName>
        <fullName evidence="1">cDNA FLJ46836 fis, clone UTERU2029660</fullName>
    </submittedName>
</protein>
<dbReference type="EMBL" id="AK128673">
    <property type="protein sequence ID" value="BAC87564.1"/>
    <property type="molecule type" value="mRNA"/>
</dbReference>
<accession>Q6ZQW9</accession>
<name>Q6ZQW9_HUMAN</name>
<sequence length="189" mass="20016">MVQGSSRTARPLSAPACGLSPGPDCNASWQDRAADFCPVRAVCKVGPCPCCQLKTDPRLGKRTGLDLFSVWSRSAMLAPAGSVLAMPTLRPPRNSVGDSGACCLRTTGLDISKVLPESFLSCPLLELPWHLSSWVPNPGLPTLRTPHASYSCFAAQARSPERAAGGAWPLTGKPWPRTGILSPSHSEIL</sequence>
<proteinExistence type="evidence at transcript level"/>
<organism evidence="1">
    <name type="scientific">Homo sapiens</name>
    <name type="common">Human</name>
    <dbReference type="NCBI Taxonomy" id="9606"/>
    <lineage>
        <taxon>Eukaryota</taxon>
        <taxon>Metazoa</taxon>
        <taxon>Chordata</taxon>
        <taxon>Craniata</taxon>
        <taxon>Vertebrata</taxon>
        <taxon>Euteleostomi</taxon>
        <taxon>Mammalia</taxon>
        <taxon>Eutheria</taxon>
        <taxon>Euarchontoglires</taxon>
        <taxon>Primates</taxon>
        <taxon>Haplorrhini</taxon>
        <taxon>Catarrhini</taxon>
        <taxon>Hominidae</taxon>
        <taxon>Homo</taxon>
    </lineage>
</organism>
<reference evidence="1" key="1">
    <citation type="submission" date="2003-07" db="EMBL/GenBank/DDBJ databases">
        <title>NEDO human cDNA sequencing project.</title>
        <authorList>
            <person name="Kanehori K."/>
            <person name="Ishibashi T."/>
            <person name="Chiba Y."/>
            <person name="Fujimori K."/>
            <person name="Hiraoka S."/>
            <person name="Tanai H."/>
            <person name="Watanabe S."/>
            <person name="Ishida S."/>
            <person name="Ono Y."/>
            <person name="Hotuta T."/>
            <person name="Watanabe M."/>
            <person name="Sugiyama T."/>
            <person name="Irie R."/>
            <person name="Otsuki T."/>
            <person name="Sato H."/>
            <person name="Wakamatsu A."/>
            <person name="Ishii S."/>
            <person name="Yamamoto J."/>
            <person name="Isono Y."/>
            <person name="Kawai-Hio Y."/>
            <person name="Saito K."/>
            <person name="Nishikawa T."/>
            <person name="Kimura K."/>
            <person name="Matsuo K."/>
            <person name="Nakamura Y."/>
            <person name="Sekine M."/>
            <person name="Kikuchi H."/>
            <person name="Kanda K."/>
            <person name="Wagatsuma M."/>
            <person name="Takahashi-Fujii A."/>
            <person name="Oshima A."/>
            <person name="Sugiyama A."/>
            <person name="Kawakami B."/>
            <person name="Suzuki Y."/>
            <person name="Sugano S."/>
            <person name="Nagahari K."/>
            <person name="Masuho Y."/>
            <person name="Nagai K."/>
            <person name="Isogai T."/>
        </authorList>
    </citation>
    <scope>NUCLEOTIDE SEQUENCE</scope>
    <source>
        <tissue evidence="1">Uterus</tissue>
    </source>
</reference>
<evidence type="ECO:0000313" key="1">
    <source>
        <dbReference type="EMBL" id="BAC87564.1"/>
    </source>
</evidence>